<dbReference type="InterPro" id="IPR018060">
    <property type="entry name" value="HTH_AraC"/>
</dbReference>
<reference evidence="5 6" key="1">
    <citation type="submission" date="2017-11" db="EMBL/GenBank/DDBJ databases">
        <title>Genomic Encyclopedia of Archaeal and Bacterial Type Strains, Phase II (KMG-II): From Individual Species to Whole Genera.</title>
        <authorList>
            <person name="Goeker M."/>
        </authorList>
    </citation>
    <scope>NUCLEOTIDE SEQUENCE [LARGE SCALE GENOMIC DNA]</scope>
    <source>
        <strain evidence="5 6">DSM 29128</strain>
    </source>
</reference>
<dbReference type="OrthoDB" id="9793400at2"/>
<keyword evidence="1" id="KW-0805">Transcription regulation</keyword>
<proteinExistence type="predicted"/>
<evidence type="ECO:0000256" key="1">
    <source>
        <dbReference type="ARBA" id="ARBA00023015"/>
    </source>
</evidence>
<dbReference type="SMART" id="SM00342">
    <property type="entry name" value="HTH_ARAC"/>
    <property type="match status" value="1"/>
</dbReference>
<dbReference type="GO" id="GO:0043565">
    <property type="term" value="F:sequence-specific DNA binding"/>
    <property type="evidence" value="ECO:0007669"/>
    <property type="project" value="InterPro"/>
</dbReference>
<keyword evidence="2" id="KW-0238">DNA-binding</keyword>
<sequence length="314" mass="34233">MSAPCLFDIYVVDGFILTEFAGVVEVLRLANRINGSPIFEWQIRSASGGMVRASSGVIVDSTPIPTRPEADYLFVIGNSDPDCPALSLGPALATYTSRQARVVLLSEAASRYITENAGKPSNHTTHWENRTVLLEQLGLFDTKATLAVESGAIITCAGMSATFDITLSIASQHASPTTMATVADILLHERVRHFNTLQPFSGKEVTTTGDSALDACLALMKDNMEFPLPISEIAEQTTLSKRSLERKFNRLLNATPNSYYRGLRLHKANNLLLNTDMRINEIGLACGFPSGFTTIYREAFGMTPNAARKKGRLK</sequence>
<dbReference type="SUPFAM" id="SSF52317">
    <property type="entry name" value="Class I glutamine amidotransferase-like"/>
    <property type="match status" value="1"/>
</dbReference>
<evidence type="ECO:0000313" key="6">
    <source>
        <dbReference type="Proteomes" id="UP000228531"/>
    </source>
</evidence>
<dbReference type="Gene3D" id="1.10.10.60">
    <property type="entry name" value="Homeodomain-like"/>
    <property type="match status" value="1"/>
</dbReference>
<dbReference type="RefSeq" id="WP_100367801.1">
    <property type="nucleotide sequence ID" value="NZ_PGTY01000001.1"/>
</dbReference>
<dbReference type="PROSITE" id="PS01124">
    <property type="entry name" value="HTH_ARAC_FAMILY_2"/>
    <property type="match status" value="1"/>
</dbReference>
<accession>A0A2M8WQ67</accession>
<dbReference type="Pfam" id="PF12833">
    <property type="entry name" value="HTH_18"/>
    <property type="match status" value="1"/>
</dbReference>
<dbReference type="PANTHER" id="PTHR43280:SF28">
    <property type="entry name" value="HTH-TYPE TRANSCRIPTIONAL ACTIVATOR RHAS"/>
    <property type="match status" value="1"/>
</dbReference>
<feature type="domain" description="HTH araC/xylS-type" evidence="4">
    <location>
        <begin position="214"/>
        <end position="310"/>
    </location>
</feature>
<dbReference type="AlphaFoldDB" id="A0A2M8WQ67"/>
<evidence type="ECO:0000256" key="2">
    <source>
        <dbReference type="ARBA" id="ARBA00023125"/>
    </source>
</evidence>
<dbReference type="PANTHER" id="PTHR43280">
    <property type="entry name" value="ARAC-FAMILY TRANSCRIPTIONAL REGULATOR"/>
    <property type="match status" value="1"/>
</dbReference>
<gene>
    <name evidence="5" type="ORF">BC777_1922</name>
</gene>
<dbReference type="Gene3D" id="3.40.50.880">
    <property type="match status" value="1"/>
</dbReference>
<evidence type="ECO:0000256" key="3">
    <source>
        <dbReference type="ARBA" id="ARBA00023163"/>
    </source>
</evidence>
<dbReference type="InterPro" id="IPR029062">
    <property type="entry name" value="Class_I_gatase-like"/>
</dbReference>
<evidence type="ECO:0000313" key="5">
    <source>
        <dbReference type="EMBL" id="PJI93054.1"/>
    </source>
</evidence>
<keyword evidence="6" id="KW-1185">Reference proteome</keyword>
<dbReference type="InterPro" id="IPR009057">
    <property type="entry name" value="Homeodomain-like_sf"/>
</dbReference>
<protein>
    <submittedName>
        <fullName evidence="5">Transcriptional regulator GlxA family with amidase domain</fullName>
    </submittedName>
</protein>
<dbReference type="Proteomes" id="UP000228531">
    <property type="component" value="Unassembled WGS sequence"/>
</dbReference>
<keyword evidence="3" id="KW-0804">Transcription</keyword>
<dbReference type="GO" id="GO:0003700">
    <property type="term" value="F:DNA-binding transcription factor activity"/>
    <property type="evidence" value="ECO:0007669"/>
    <property type="project" value="InterPro"/>
</dbReference>
<name>A0A2M8WQ67_9RHOB</name>
<organism evidence="5 6">
    <name type="scientific">Yoonia maricola</name>
    <dbReference type="NCBI Taxonomy" id="420999"/>
    <lineage>
        <taxon>Bacteria</taxon>
        <taxon>Pseudomonadati</taxon>
        <taxon>Pseudomonadota</taxon>
        <taxon>Alphaproteobacteria</taxon>
        <taxon>Rhodobacterales</taxon>
        <taxon>Paracoccaceae</taxon>
        <taxon>Yoonia</taxon>
    </lineage>
</organism>
<dbReference type="EMBL" id="PGTY01000001">
    <property type="protein sequence ID" value="PJI93054.1"/>
    <property type="molecule type" value="Genomic_DNA"/>
</dbReference>
<comment type="caution">
    <text evidence="5">The sequence shown here is derived from an EMBL/GenBank/DDBJ whole genome shotgun (WGS) entry which is preliminary data.</text>
</comment>
<dbReference type="SUPFAM" id="SSF46689">
    <property type="entry name" value="Homeodomain-like"/>
    <property type="match status" value="2"/>
</dbReference>
<evidence type="ECO:0000259" key="4">
    <source>
        <dbReference type="PROSITE" id="PS01124"/>
    </source>
</evidence>